<protein>
    <submittedName>
        <fullName evidence="4">Calpain catalytic domain-containing protein</fullName>
    </submittedName>
</protein>
<dbReference type="WBParaSite" id="TCNE_0001574201-mRNA-1">
    <property type="protein sequence ID" value="TCNE_0001574201-mRNA-1"/>
    <property type="gene ID" value="TCNE_0001574201"/>
</dbReference>
<gene>
    <name evidence="2" type="ORF">TCNE_LOCUS15741</name>
</gene>
<keyword evidence="3" id="KW-1185">Reference proteome</keyword>
<dbReference type="AlphaFoldDB" id="A0A183V4S1"/>
<name>A0A183V4S1_TOXCA</name>
<reference evidence="4" key="1">
    <citation type="submission" date="2016-06" db="UniProtKB">
        <authorList>
            <consortium name="WormBaseParasite"/>
        </authorList>
    </citation>
    <scope>IDENTIFICATION</scope>
</reference>
<organism evidence="3 4">
    <name type="scientific">Toxocara canis</name>
    <name type="common">Canine roundworm</name>
    <dbReference type="NCBI Taxonomy" id="6265"/>
    <lineage>
        <taxon>Eukaryota</taxon>
        <taxon>Metazoa</taxon>
        <taxon>Ecdysozoa</taxon>
        <taxon>Nematoda</taxon>
        <taxon>Chromadorea</taxon>
        <taxon>Rhabditida</taxon>
        <taxon>Spirurina</taxon>
        <taxon>Ascaridomorpha</taxon>
        <taxon>Ascaridoidea</taxon>
        <taxon>Toxocaridae</taxon>
        <taxon>Toxocara</taxon>
    </lineage>
</organism>
<reference evidence="2 3" key="2">
    <citation type="submission" date="2018-11" db="EMBL/GenBank/DDBJ databases">
        <authorList>
            <consortium name="Pathogen Informatics"/>
        </authorList>
    </citation>
    <scope>NUCLEOTIDE SEQUENCE [LARGE SCALE GENOMIC DNA]</scope>
</reference>
<proteinExistence type="predicted"/>
<dbReference type="EMBL" id="UYWY01023066">
    <property type="protein sequence ID" value="VDM47062.1"/>
    <property type="molecule type" value="Genomic_DNA"/>
</dbReference>
<accession>A0A183V4S1</accession>
<evidence type="ECO:0000313" key="2">
    <source>
        <dbReference type="EMBL" id="VDM47062.1"/>
    </source>
</evidence>
<evidence type="ECO:0000256" key="1">
    <source>
        <dbReference type="SAM" id="MobiDB-lite"/>
    </source>
</evidence>
<dbReference type="Proteomes" id="UP000050794">
    <property type="component" value="Unassembled WGS sequence"/>
</dbReference>
<evidence type="ECO:0000313" key="3">
    <source>
        <dbReference type="Proteomes" id="UP000050794"/>
    </source>
</evidence>
<sequence length="66" mass="7349">MLLTVTECEREFVVHPELTGPDFFPFYRSNVKIPGRDRRTWLKSGNAGLGQSGPNTVKKQLASVGD</sequence>
<evidence type="ECO:0000313" key="4">
    <source>
        <dbReference type="WBParaSite" id="TCNE_0001574201-mRNA-1"/>
    </source>
</evidence>
<feature type="region of interest" description="Disordered" evidence="1">
    <location>
        <begin position="44"/>
        <end position="66"/>
    </location>
</feature>